<keyword evidence="2" id="KW-0963">Cytoplasm</keyword>
<dbReference type="InterPro" id="IPR002083">
    <property type="entry name" value="MATH/TRAF_dom"/>
</dbReference>
<evidence type="ECO:0000313" key="13">
    <source>
        <dbReference type="Proteomes" id="UP000007879"/>
    </source>
</evidence>
<dbReference type="KEGG" id="aqu:109580945"/>
<dbReference type="InterPro" id="IPR008974">
    <property type="entry name" value="TRAF-like"/>
</dbReference>
<dbReference type="AlphaFoldDB" id="A0A1X7V8U9"/>
<evidence type="ECO:0000256" key="4">
    <source>
        <dbReference type="ARBA" id="ARBA00022737"/>
    </source>
</evidence>
<dbReference type="Pfam" id="PF21355">
    <property type="entry name" value="TRAF-mep_MATH"/>
    <property type="match status" value="1"/>
</dbReference>
<feature type="domain" description="MATH" evidence="10">
    <location>
        <begin position="404"/>
        <end position="553"/>
    </location>
</feature>
<feature type="region of interest" description="Disordered" evidence="9">
    <location>
        <begin position="1"/>
        <end position="41"/>
    </location>
</feature>
<dbReference type="STRING" id="400682.A0A1X7V8U9"/>
<gene>
    <name evidence="12" type="primary">109580945</name>
</gene>
<dbReference type="eggNOG" id="KOG0297">
    <property type="taxonomic scope" value="Eukaryota"/>
</dbReference>
<evidence type="ECO:0000256" key="1">
    <source>
        <dbReference type="ARBA" id="ARBA00004496"/>
    </source>
</evidence>
<dbReference type="eggNOG" id="KOG2137">
    <property type="taxonomic scope" value="Eukaryota"/>
</dbReference>
<dbReference type="InterPro" id="IPR001293">
    <property type="entry name" value="Znf_TRAF"/>
</dbReference>
<dbReference type="GO" id="GO:0008270">
    <property type="term" value="F:zinc ion binding"/>
    <property type="evidence" value="ECO:0007669"/>
    <property type="project" value="UniProtKB-KW"/>
</dbReference>
<feature type="domain" description="TRAF-type" evidence="11">
    <location>
        <begin position="152"/>
        <end position="201"/>
    </location>
</feature>
<comment type="subcellular location">
    <subcellularLocation>
        <location evidence="1">Cytoplasm</location>
    </subcellularLocation>
</comment>
<dbReference type="InterPro" id="IPR049342">
    <property type="entry name" value="TRAF1-6_MATH_dom"/>
</dbReference>
<feature type="region of interest" description="Disordered" evidence="9">
    <location>
        <begin position="559"/>
        <end position="578"/>
    </location>
</feature>
<dbReference type="EnsemblMetazoa" id="XM_019994563.1">
    <property type="protein sequence ID" value="XP_019850122.1"/>
    <property type="gene ID" value="LOC109580945"/>
</dbReference>
<accession>A0A1X7V8U9</accession>
<dbReference type="EnsemblMetazoa" id="Aqu2.1.36418_001">
    <property type="protein sequence ID" value="Aqu2.1.36418_001"/>
    <property type="gene ID" value="Aqu2.1.36418"/>
</dbReference>
<keyword evidence="4" id="KW-0677">Repeat</keyword>
<dbReference type="Pfam" id="PF02176">
    <property type="entry name" value="zf-TRAF"/>
    <property type="match status" value="2"/>
</dbReference>
<dbReference type="SMART" id="SM00061">
    <property type="entry name" value="MATH"/>
    <property type="match status" value="1"/>
</dbReference>
<dbReference type="OrthoDB" id="10051587at2759"/>
<dbReference type="GO" id="GO:0005737">
    <property type="term" value="C:cytoplasm"/>
    <property type="evidence" value="ECO:0007669"/>
    <property type="project" value="UniProtKB-SubCell"/>
</dbReference>
<evidence type="ECO:0000256" key="9">
    <source>
        <dbReference type="SAM" id="MobiDB-lite"/>
    </source>
</evidence>
<dbReference type="InterPro" id="IPR013083">
    <property type="entry name" value="Znf_RING/FYVE/PHD"/>
</dbReference>
<evidence type="ECO:0000313" key="12">
    <source>
        <dbReference type="EnsemblMetazoa" id="Aqu2.1.36418_001"/>
    </source>
</evidence>
<dbReference type="SUPFAM" id="SSF49599">
    <property type="entry name" value="TRAF domain-like"/>
    <property type="match status" value="2"/>
</dbReference>
<organism evidence="12">
    <name type="scientific">Amphimedon queenslandica</name>
    <name type="common">Sponge</name>
    <dbReference type="NCBI Taxonomy" id="400682"/>
    <lineage>
        <taxon>Eukaryota</taxon>
        <taxon>Metazoa</taxon>
        <taxon>Porifera</taxon>
        <taxon>Demospongiae</taxon>
        <taxon>Heteroscleromorpha</taxon>
        <taxon>Haplosclerida</taxon>
        <taxon>Niphatidae</taxon>
        <taxon>Amphimedon</taxon>
    </lineage>
</organism>
<keyword evidence="13" id="KW-1185">Reference proteome</keyword>
<evidence type="ECO:0000256" key="5">
    <source>
        <dbReference type="ARBA" id="ARBA00022771"/>
    </source>
</evidence>
<feature type="compositionally biased region" description="Low complexity" evidence="9">
    <location>
        <begin position="20"/>
        <end position="32"/>
    </location>
</feature>
<evidence type="ECO:0000256" key="8">
    <source>
        <dbReference type="SAM" id="Coils"/>
    </source>
</evidence>
<feature type="zinc finger region" description="TRAF-type" evidence="7">
    <location>
        <begin position="152"/>
        <end position="201"/>
    </location>
</feature>
<keyword evidence="3 7" id="KW-0479">Metal-binding</keyword>
<name>A0A1X7V8U9_AMPQE</name>
<dbReference type="Gene3D" id="3.30.40.10">
    <property type="entry name" value="Zinc/RING finger domain, C3HC4 (zinc finger)"/>
    <property type="match status" value="3"/>
</dbReference>
<dbReference type="PROSITE" id="PS50145">
    <property type="entry name" value="ZF_TRAF"/>
    <property type="match status" value="2"/>
</dbReference>
<feature type="domain" description="TRAF-type" evidence="11">
    <location>
        <begin position="212"/>
        <end position="270"/>
    </location>
</feature>
<keyword evidence="8" id="KW-0175">Coiled coil</keyword>
<evidence type="ECO:0000259" key="10">
    <source>
        <dbReference type="PROSITE" id="PS50144"/>
    </source>
</evidence>
<evidence type="ECO:0000259" key="11">
    <source>
        <dbReference type="PROSITE" id="PS50145"/>
    </source>
</evidence>
<keyword evidence="6 7" id="KW-0862">Zinc</keyword>
<keyword evidence="5 7" id="KW-0863">Zinc-finger</keyword>
<feature type="coiled-coil region" evidence="8">
    <location>
        <begin position="334"/>
        <end position="386"/>
    </location>
</feature>
<dbReference type="Gene3D" id="2.60.210.10">
    <property type="entry name" value="Apoptosis, Tumor Necrosis Factor Receptor Associated Protein 2, Chain A"/>
    <property type="match status" value="1"/>
</dbReference>
<reference evidence="13" key="1">
    <citation type="journal article" date="2010" name="Nature">
        <title>The Amphimedon queenslandica genome and the evolution of animal complexity.</title>
        <authorList>
            <person name="Srivastava M."/>
            <person name="Simakov O."/>
            <person name="Chapman J."/>
            <person name="Fahey B."/>
            <person name="Gauthier M.E."/>
            <person name="Mitros T."/>
            <person name="Richards G.S."/>
            <person name="Conaco C."/>
            <person name="Dacre M."/>
            <person name="Hellsten U."/>
            <person name="Larroux C."/>
            <person name="Putnam N.H."/>
            <person name="Stanke M."/>
            <person name="Adamska M."/>
            <person name="Darling A."/>
            <person name="Degnan S.M."/>
            <person name="Oakley T.H."/>
            <person name="Plachetzki D.C."/>
            <person name="Zhai Y."/>
            <person name="Adamski M."/>
            <person name="Calcino A."/>
            <person name="Cummins S.F."/>
            <person name="Goodstein D.M."/>
            <person name="Harris C."/>
            <person name="Jackson D.J."/>
            <person name="Leys S.P."/>
            <person name="Shu S."/>
            <person name="Woodcroft B.J."/>
            <person name="Vervoort M."/>
            <person name="Kosik K.S."/>
            <person name="Manning G."/>
            <person name="Degnan B.M."/>
            <person name="Rokhsar D.S."/>
        </authorList>
    </citation>
    <scope>NUCLEOTIDE SEQUENCE [LARGE SCALE GENOMIC DNA]</scope>
</reference>
<feature type="zinc finger region" description="TRAF-type" evidence="7">
    <location>
        <begin position="212"/>
        <end position="270"/>
    </location>
</feature>
<dbReference type="PANTHER" id="PTHR10131:SF151">
    <property type="entry name" value="TNF RECEPTOR ASSOCIATED FACTOR (TRAF) HOMOLOG"/>
    <property type="match status" value="1"/>
</dbReference>
<proteinExistence type="predicted"/>
<feature type="compositionally biased region" description="Polar residues" evidence="9">
    <location>
        <begin position="588"/>
        <end position="624"/>
    </location>
</feature>
<protein>
    <submittedName>
        <fullName evidence="12">Uncharacterized protein</fullName>
    </submittedName>
</protein>
<sequence length="624" mass="69515">MSDEAFDRFPEKEEAGIPLSPSSSSSVSVTSPMRKASAGDKGMAGSTAVIVDLETTKVDFTELPPQKLLCPDCGRVYRDPQLFSCCKARSSCRTCIQGLKEAEGACPSCGESSWESEADGETQRNVNELYVRCLHVSDGCLWFGHLEHLPRHIERGNKSGCVFIKLPCPHDCGEKQPRKFLEDHAKNKCPNRPYKCEYCKEAEGTYKEVSTVHFPTCPRFPLPCPNKCPEGPIPRSSYENHIKNSCKYQDSLPCPLAAIGCTAKMRRDKIPIHLEKGVASHMTLLAESIIKGKQELESKLESLPPPQTVVAPPPTPPPQPLNTDEIDAHFEELLKSKDDEIFKLKRDLAQLAREKDRETRELQTALDKAQRTLEMQEKRLSLAEQLSHTLTRDLGILRQFIPSPLPLTFTINKVSQLCQSDKWWYSRPFYSHVEGYKFGMFVFCNGVLDGKGTHMSVFLYLVRGEYDDNLDWPFRGNVTIQLLNQRSDRQHYQKVIRFTDDTPTAVCNRVVDAEMAKEGNGPTQFISQGDLTYNSEKDTEFIRDDCLKIRVASVSLKTAAPRTPAPGGGANTGTLSRNLPKDSLLIHAQSQSVDSNGDSLTSPVAKSPSCRTSSTTPVENGHSS</sequence>
<feature type="compositionally biased region" description="Basic and acidic residues" evidence="9">
    <location>
        <begin position="1"/>
        <end position="15"/>
    </location>
</feature>
<evidence type="ECO:0000256" key="2">
    <source>
        <dbReference type="ARBA" id="ARBA00022490"/>
    </source>
</evidence>
<evidence type="ECO:0000256" key="7">
    <source>
        <dbReference type="PROSITE-ProRule" id="PRU00207"/>
    </source>
</evidence>
<dbReference type="Proteomes" id="UP000007879">
    <property type="component" value="Unassembled WGS sequence"/>
</dbReference>
<dbReference type="PANTHER" id="PTHR10131">
    <property type="entry name" value="TNF RECEPTOR ASSOCIATED FACTOR"/>
    <property type="match status" value="1"/>
</dbReference>
<dbReference type="GO" id="GO:0043122">
    <property type="term" value="P:regulation of canonical NF-kappaB signal transduction"/>
    <property type="evidence" value="ECO:0007669"/>
    <property type="project" value="TreeGrafter"/>
</dbReference>
<dbReference type="InParanoid" id="A0A1X7V8U9"/>
<evidence type="ECO:0000256" key="6">
    <source>
        <dbReference type="ARBA" id="ARBA00022833"/>
    </source>
</evidence>
<reference evidence="12" key="2">
    <citation type="submission" date="2017-05" db="UniProtKB">
        <authorList>
            <consortium name="EnsemblMetazoa"/>
        </authorList>
    </citation>
    <scope>IDENTIFICATION</scope>
</reference>
<feature type="region of interest" description="Disordered" evidence="9">
    <location>
        <begin position="586"/>
        <end position="624"/>
    </location>
</feature>
<dbReference type="PROSITE" id="PS50144">
    <property type="entry name" value="MATH"/>
    <property type="match status" value="1"/>
</dbReference>
<evidence type="ECO:0000256" key="3">
    <source>
        <dbReference type="ARBA" id="ARBA00022723"/>
    </source>
</evidence>